<dbReference type="AlphaFoldDB" id="A0A9P4UCZ6"/>
<comment type="caution">
    <text evidence="1">The sequence shown here is derived from an EMBL/GenBank/DDBJ whole genome shotgun (WGS) entry which is preliminary data.</text>
</comment>
<name>A0A9P4UCZ6_9PLEO</name>
<evidence type="ECO:0000313" key="1">
    <source>
        <dbReference type="EMBL" id="KAF2447274.1"/>
    </source>
</evidence>
<accession>A0A9P4UCZ6</accession>
<gene>
    <name evidence="1" type="ORF">P171DRAFT_430182</name>
</gene>
<proteinExistence type="predicted"/>
<keyword evidence="2" id="KW-1185">Reference proteome</keyword>
<organism evidence="1 2">
    <name type="scientific">Karstenula rhodostoma CBS 690.94</name>
    <dbReference type="NCBI Taxonomy" id="1392251"/>
    <lineage>
        <taxon>Eukaryota</taxon>
        <taxon>Fungi</taxon>
        <taxon>Dikarya</taxon>
        <taxon>Ascomycota</taxon>
        <taxon>Pezizomycotina</taxon>
        <taxon>Dothideomycetes</taxon>
        <taxon>Pleosporomycetidae</taxon>
        <taxon>Pleosporales</taxon>
        <taxon>Massarineae</taxon>
        <taxon>Didymosphaeriaceae</taxon>
        <taxon>Karstenula</taxon>
    </lineage>
</organism>
<protein>
    <submittedName>
        <fullName evidence="1">Uncharacterized protein</fullName>
    </submittedName>
</protein>
<dbReference type="Proteomes" id="UP000799764">
    <property type="component" value="Unassembled WGS sequence"/>
</dbReference>
<dbReference type="EMBL" id="MU001497">
    <property type="protein sequence ID" value="KAF2447274.1"/>
    <property type="molecule type" value="Genomic_DNA"/>
</dbReference>
<evidence type="ECO:0000313" key="2">
    <source>
        <dbReference type="Proteomes" id="UP000799764"/>
    </source>
</evidence>
<sequence>MSSQPRGPAFFMNSINTSMSGTLLVSKLQWVNDVPLTISAIVCGKLSSRFQCWL</sequence>
<reference evidence="1" key="1">
    <citation type="journal article" date="2020" name="Stud. Mycol.">
        <title>101 Dothideomycetes genomes: a test case for predicting lifestyles and emergence of pathogens.</title>
        <authorList>
            <person name="Haridas S."/>
            <person name="Albert R."/>
            <person name="Binder M."/>
            <person name="Bloem J."/>
            <person name="Labutti K."/>
            <person name="Salamov A."/>
            <person name="Andreopoulos B."/>
            <person name="Baker S."/>
            <person name="Barry K."/>
            <person name="Bills G."/>
            <person name="Bluhm B."/>
            <person name="Cannon C."/>
            <person name="Castanera R."/>
            <person name="Culley D."/>
            <person name="Daum C."/>
            <person name="Ezra D."/>
            <person name="Gonzalez J."/>
            <person name="Henrissat B."/>
            <person name="Kuo A."/>
            <person name="Liang C."/>
            <person name="Lipzen A."/>
            <person name="Lutzoni F."/>
            <person name="Magnuson J."/>
            <person name="Mondo S."/>
            <person name="Nolan M."/>
            <person name="Ohm R."/>
            <person name="Pangilinan J."/>
            <person name="Park H.-J."/>
            <person name="Ramirez L."/>
            <person name="Alfaro M."/>
            <person name="Sun H."/>
            <person name="Tritt A."/>
            <person name="Yoshinaga Y."/>
            <person name="Zwiers L.-H."/>
            <person name="Turgeon B."/>
            <person name="Goodwin S."/>
            <person name="Spatafora J."/>
            <person name="Crous P."/>
            <person name="Grigoriev I."/>
        </authorList>
    </citation>
    <scope>NUCLEOTIDE SEQUENCE</scope>
    <source>
        <strain evidence="1">CBS 690.94</strain>
    </source>
</reference>